<dbReference type="CDD" id="cd06471">
    <property type="entry name" value="ACD_LpsHSP_like"/>
    <property type="match status" value="1"/>
</dbReference>
<evidence type="ECO:0000256" key="2">
    <source>
        <dbReference type="RuleBase" id="RU003616"/>
    </source>
</evidence>
<evidence type="ECO:0000256" key="1">
    <source>
        <dbReference type="PROSITE-ProRule" id="PRU00285"/>
    </source>
</evidence>
<accession>A0ABN1JS08</accession>
<organism evidence="4 5">
    <name type="scientific">Clostridium oceanicum</name>
    <dbReference type="NCBI Taxonomy" id="1543"/>
    <lineage>
        <taxon>Bacteria</taxon>
        <taxon>Bacillati</taxon>
        <taxon>Bacillota</taxon>
        <taxon>Clostridia</taxon>
        <taxon>Eubacteriales</taxon>
        <taxon>Clostridiaceae</taxon>
        <taxon>Clostridium</taxon>
    </lineage>
</organism>
<dbReference type="InterPro" id="IPR008978">
    <property type="entry name" value="HSP20-like_chaperone"/>
</dbReference>
<dbReference type="InterPro" id="IPR053570">
    <property type="entry name" value="sHSP/HSP20"/>
</dbReference>
<dbReference type="InterPro" id="IPR002068">
    <property type="entry name" value="A-crystallin/Hsp20_dom"/>
</dbReference>
<evidence type="ECO:0000313" key="5">
    <source>
        <dbReference type="Proteomes" id="UP001501510"/>
    </source>
</evidence>
<dbReference type="NCBIfam" id="NF042420">
    <property type="entry name" value="Hsp18_Clos"/>
    <property type="match status" value="1"/>
</dbReference>
<sequence length="147" mass="17178">MFNMVPFRKNNEMLKRGDVFDNLFDEFFSDSFFSPMNVKGFGNGFKVDLKETDSSYMIEADLPGIKKEDITVEYNNNYLTICAKRENSVDDTKDNYVRRERSYGEFKRSFYVDNINEENIEAKFDNGVLNLTLPKAQKSDGRKIDIN</sequence>
<dbReference type="SUPFAM" id="SSF49764">
    <property type="entry name" value="HSP20-like chaperones"/>
    <property type="match status" value="1"/>
</dbReference>
<dbReference type="Pfam" id="PF00011">
    <property type="entry name" value="HSP20"/>
    <property type="match status" value="1"/>
</dbReference>
<feature type="domain" description="SHSP" evidence="3">
    <location>
        <begin position="36"/>
        <end position="147"/>
    </location>
</feature>
<dbReference type="Proteomes" id="UP001501510">
    <property type="component" value="Unassembled WGS sequence"/>
</dbReference>
<gene>
    <name evidence="4" type="ORF">GCM10008906_32090</name>
</gene>
<evidence type="ECO:0000313" key="4">
    <source>
        <dbReference type="EMBL" id="GAA0745565.1"/>
    </source>
</evidence>
<dbReference type="EMBL" id="BAAACG010000016">
    <property type="protein sequence ID" value="GAA0745565.1"/>
    <property type="molecule type" value="Genomic_DNA"/>
</dbReference>
<comment type="caution">
    <text evidence="4">The sequence shown here is derived from an EMBL/GenBank/DDBJ whole genome shotgun (WGS) entry which is preliminary data.</text>
</comment>
<evidence type="ECO:0000259" key="3">
    <source>
        <dbReference type="PROSITE" id="PS01031"/>
    </source>
</evidence>
<name>A0ABN1JS08_9CLOT</name>
<dbReference type="Gene3D" id="2.60.40.790">
    <property type="match status" value="1"/>
</dbReference>
<reference evidence="4 5" key="1">
    <citation type="journal article" date="2019" name="Int. J. Syst. Evol. Microbiol.">
        <title>The Global Catalogue of Microorganisms (GCM) 10K type strain sequencing project: providing services to taxonomists for standard genome sequencing and annotation.</title>
        <authorList>
            <consortium name="The Broad Institute Genomics Platform"/>
            <consortium name="The Broad Institute Genome Sequencing Center for Infectious Disease"/>
            <person name="Wu L."/>
            <person name="Ma J."/>
        </authorList>
    </citation>
    <scope>NUCLEOTIDE SEQUENCE [LARGE SCALE GENOMIC DNA]</scope>
    <source>
        <strain evidence="4 5">JCM 1407</strain>
    </source>
</reference>
<protein>
    <submittedName>
        <fullName evidence="4">Hsp20/alpha crystallin family protein</fullName>
    </submittedName>
</protein>
<keyword evidence="5" id="KW-1185">Reference proteome</keyword>
<dbReference type="InterPro" id="IPR031107">
    <property type="entry name" value="Small_HSP"/>
</dbReference>
<dbReference type="RefSeq" id="WP_343763208.1">
    <property type="nucleotide sequence ID" value="NZ_BAAACG010000016.1"/>
</dbReference>
<dbReference type="PANTHER" id="PTHR11527">
    <property type="entry name" value="HEAT-SHOCK PROTEIN 20 FAMILY MEMBER"/>
    <property type="match status" value="1"/>
</dbReference>
<dbReference type="PROSITE" id="PS01031">
    <property type="entry name" value="SHSP"/>
    <property type="match status" value="1"/>
</dbReference>
<proteinExistence type="inferred from homology"/>
<comment type="similarity">
    <text evidence="1 2">Belongs to the small heat shock protein (HSP20) family.</text>
</comment>